<name>A0A177AWV6_9BILA</name>
<dbReference type="AlphaFoldDB" id="A0A177AWV6"/>
<dbReference type="Proteomes" id="UP000078046">
    <property type="component" value="Unassembled WGS sequence"/>
</dbReference>
<gene>
    <name evidence="1" type="ORF">A3Q56_05769</name>
</gene>
<reference evidence="1 2" key="1">
    <citation type="submission" date="2016-04" db="EMBL/GenBank/DDBJ databases">
        <title>The genome of Intoshia linei affirms orthonectids as highly simplified spiralians.</title>
        <authorList>
            <person name="Mikhailov K.V."/>
            <person name="Slusarev G.S."/>
            <person name="Nikitin M.A."/>
            <person name="Logacheva M.D."/>
            <person name="Penin A."/>
            <person name="Aleoshin V."/>
            <person name="Panchin Y.V."/>
        </authorList>
    </citation>
    <scope>NUCLEOTIDE SEQUENCE [LARGE SCALE GENOMIC DNA]</scope>
    <source>
        <strain evidence="1">Intl2013</strain>
        <tissue evidence="1">Whole animal</tissue>
    </source>
</reference>
<protein>
    <submittedName>
        <fullName evidence="1">Uncharacterized protein</fullName>
    </submittedName>
</protein>
<organism evidence="1 2">
    <name type="scientific">Intoshia linei</name>
    <dbReference type="NCBI Taxonomy" id="1819745"/>
    <lineage>
        <taxon>Eukaryota</taxon>
        <taxon>Metazoa</taxon>
        <taxon>Spiralia</taxon>
        <taxon>Lophotrochozoa</taxon>
        <taxon>Mesozoa</taxon>
        <taxon>Orthonectida</taxon>
        <taxon>Rhopaluridae</taxon>
        <taxon>Intoshia</taxon>
    </lineage>
</organism>
<dbReference type="EMBL" id="LWCA01000912">
    <property type="protein sequence ID" value="OAF66507.1"/>
    <property type="molecule type" value="Genomic_DNA"/>
</dbReference>
<keyword evidence="2" id="KW-1185">Reference proteome</keyword>
<proteinExistence type="predicted"/>
<evidence type="ECO:0000313" key="1">
    <source>
        <dbReference type="EMBL" id="OAF66507.1"/>
    </source>
</evidence>
<sequence>MNNCKEIDANSPIDDEKMTHFAQNIQEVLILENLNENDKNSATSFDLKNCDSLSFDISNPIITYPTSCLVVDNDLEAISQGFKLLNTNKSLNILNKSNYQKWERCQSEMNLENIYSQKRYQHFKKRYIRPSIAEDNTQYWNIPQAVSNESVEYE</sequence>
<accession>A0A177AWV6</accession>
<evidence type="ECO:0000313" key="2">
    <source>
        <dbReference type="Proteomes" id="UP000078046"/>
    </source>
</evidence>
<comment type="caution">
    <text evidence="1">The sequence shown here is derived from an EMBL/GenBank/DDBJ whole genome shotgun (WGS) entry which is preliminary data.</text>
</comment>